<feature type="domain" description="Myb/SANT-like" evidence="1">
    <location>
        <begin position="15"/>
        <end position="107"/>
    </location>
</feature>
<evidence type="ECO:0000313" key="3">
    <source>
        <dbReference type="Proteomes" id="UP000298416"/>
    </source>
</evidence>
<evidence type="ECO:0000259" key="1">
    <source>
        <dbReference type="Pfam" id="PF12776"/>
    </source>
</evidence>
<dbReference type="EMBL" id="PNBA02000010">
    <property type="protein sequence ID" value="KAG6411700.1"/>
    <property type="molecule type" value="Genomic_DNA"/>
</dbReference>
<accession>A0A8X8XDR1</accession>
<name>A0A8X8XDR1_SALSN</name>
<dbReference type="AlphaFoldDB" id="A0A8X8XDR1"/>
<organism evidence="2">
    <name type="scientific">Salvia splendens</name>
    <name type="common">Scarlet sage</name>
    <dbReference type="NCBI Taxonomy" id="180675"/>
    <lineage>
        <taxon>Eukaryota</taxon>
        <taxon>Viridiplantae</taxon>
        <taxon>Streptophyta</taxon>
        <taxon>Embryophyta</taxon>
        <taxon>Tracheophyta</taxon>
        <taxon>Spermatophyta</taxon>
        <taxon>Magnoliopsida</taxon>
        <taxon>eudicotyledons</taxon>
        <taxon>Gunneridae</taxon>
        <taxon>Pentapetalae</taxon>
        <taxon>asterids</taxon>
        <taxon>lamiids</taxon>
        <taxon>Lamiales</taxon>
        <taxon>Lamiaceae</taxon>
        <taxon>Nepetoideae</taxon>
        <taxon>Mentheae</taxon>
        <taxon>Salviinae</taxon>
        <taxon>Salvia</taxon>
        <taxon>Salvia subgen. Calosphace</taxon>
        <taxon>core Calosphace</taxon>
    </lineage>
</organism>
<protein>
    <recommendedName>
        <fullName evidence="1">Myb/SANT-like domain-containing protein</fullName>
    </recommendedName>
</protein>
<reference evidence="2" key="2">
    <citation type="submission" date="2020-08" db="EMBL/GenBank/DDBJ databases">
        <title>Plant Genome Project.</title>
        <authorList>
            <person name="Zhang R.-G."/>
        </authorList>
    </citation>
    <scope>NUCLEOTIDE SEQUENCE</scope>
    <source>
        <strain evidence="2">Huo1</strain>
        <tissue evidence="2">Leaf</tissue>
    </source>
</reference>
<evidence type="ECO:0000313" key="2">
    <source>
        <dbReference type="EMBL" id="KAG6411700.1"/>
    </source>
</evidence>
<dbReference type="Pfam" id="PF12776">
    <property type="entry name" value="Myb_DNA-bind_3"/>
    <property type="match status" value="1"/>
</dbReference>
<dbReference type="Proteomes" id="UP000298416">
    <property type="component" value="Unassembled WGS sequence"/>
</dbReference>
<sequence length="344" mass="37981">MLIPQQAVYLYYGNWTLEIDEIVLNMIIKLKRETQWKLDEFPSSFILMAQHAVKTKTKILLTEVDIKQRLNFLKQRYTTFKAVVGYKGASYDVEAKFVRAPDEIWEEILKKTPFAAAYYHRDDPHFPQLACLYGMDDVKKEREVYVIVLSDCTEEIPTDEPSCYEVSGFEVEVNSPDIGPDGRLVTRLETGQVLPKPVAAKTEQAATLPLYPSVLGLSFNLVTSHSNSPLPLLRGAVAVSVGRHRRAAAAAVALCHHVPSVSPSPSRSALAARCCCCPLVARLLFGVGVVAVQSSIAASVQRRVSHCSSLLQCSPCCCCLPFVWQLIGAEVVAVIPISANVFLQ</sequence>
<reference evidence="2" key="1">
    <citation type="submission" date="2018-01" db="EMBL/GenBank/DDBJ databases">
        <authorList>
            <person name="Mao J.F."/>
        </authorList>
    </citation>
    <scope>NUCLEOTIDE SEQUENCE</scope>
    <source>
        <strain evidence="2">Huo1</strain>
        <tissue evidence="2">Leaf</tissue>
    </source>
</reference>
<gene>
    <name evidence="2" type="ORF">SASPL_129784</name>
</gene>
<dbReference type="InterPro" id="IPR024752">
    <property type="entry name" value="Myb/SANT-like_dom"/>
</dbReference>
<keyword evidence="3" id="KW-1185">Reference proteome</keyword>
<comment type="caution">
    <text evidence="2">The sequence shown here is derived from an EMBL/GenBank/DDBJ whole genome shotgun (WGS) entry which is preliminary data.</text>
</comment>
<proteinExistence type="predicted"/>